<dbReference type="Proteomes" id="UP001610334">
    <property type="component" value="Unassembled WGS sequence"/>
</dbReference>
<gene>
    <name evidence="1" type="ORF">BJX63DRAFT_436717</name>
</gene>
<name>A0ABR4GX94_9EURO</name>
<evidence type="ECO:0008006" key="3">
    <source>
        <dbReference type="Google" id="ProtNLM"/>
    </source>
</evidence>
<dbReference type="EMBL" id="JBFXLT010000130">
    <property type="protein sequence ID" value="KAL2807791.1"/>
    <property type="molecule type" value="Genomic_DNA"/>
</dbReference>
<reference evidence="1 2" key="1">
    <citation type="submission" date="2024-07" db="EMBL/GenBank/DDBJ databases">
        <title>Section-level genome sequencing and comparative genomics of Aspergillus sections Usti and Cavernicolus.</title>
        <authorList>
            <consortium name="Lawrence Berkeley National Laboratory"/>
            <person name="Nybo J.L."/>
            <person name="Vesth T.C."/>
            <person name="Theobald S."/>
            <person name="Frisvad J.C."/>
            <person name="Larsen T.O."/>
            <person name="Kjaerboelling I."/>
            <person name="Rothschild-Mancinelli K."/>
            <person name="Lyhne E.K."/>
            <person name="Kogle M.E."/>
            <person name="Barry K."/>
            <person name="Clum A."/>
            <person name="Na H."/>
            <person name="Ledsgaard L."/>
            <person name="Lin J."/>
            <person name="Lipzen A."/>
            <person name="Kuo A."/>
            <person name="Riley R."/>
            <person name="Mondo S."/>
            <person name="Labutti K."/>
            <person name="Haridas S."/>
            <person name="Pangalinan J."/>
            <person name="Salamov A.A."/>
            <person name="Simmons B.A."/>
            <person name="Magnuson J.K."/>
            <person name="Chen J."/>
            <person name="Drula E."/>
            <person name="Henrissat B."/>
            <person name="Wiebenga A."/>
            <person name="Lubbers R.J."/>
            <person name="Gomes A.C."/>
            <person name="Makela M.R."/>
            <person name="Stajich J."/>
            <person name="Grigoriev I.V."/>
            <person name="Mortensen U.H."/>
            <person name="De Vries R.P."/>
            <person name="Baker S.E."/>
            <person name="Andersen M.R."/>
        </authorList>
    </citation>
    <scope>NUCLEOTIDE SEQUENCE [LARGE SCALE GENOMIC DNA]</scope>
    <source>
        <strain evidence="1 2">CBS 588.65</strain>
    </source>
</reference>
<keyword evidence="2" id="KW-1185">Reference proteome</keyword>
<proteinExistence type="predicted"/>
<sequence length="426" mass="47662">MFQAGFPANNITLPSGSNQTVCQLLEVWFSQHPLSLILSKTAFLHDFHGGLYDPGLLAIILADVTPTLQSSEWGPAESLRQFACEQVQKRPADQTSLPMIQLLVLLGWHQLCTGEVRRGACYINVAHQLIGRWNQAQERRLGTQRMNGVDYASVALELGYRIFWLTFAIELWLALQLDFPFDTRPELIRVSICPPQILTSPQEQFWRGFWPLSHICCTVGPIYALLPRVASNPQASLTEPRTYWSAETLRRLHRLVNRHRSVSGLCQTVRSILSEELETPQAEMGDHPSEIITRIAYQLLNIHVLFPKEQSVEPGNTRESIDTLIQNTAHAILAFIHSLRLVEQSLAPPDFLNGISPCSSAGLILAGLDTSSRALLEILHLTATLTQNLSSCTGKRNLSSWPTSYTRCASIPVYEHILQHAMSSSN</sequence>
<dbReference type="CDD" id="cd12148">
    <property type="entry name" value="fungal_TF_MHR"/>
    <property type="match status" value="1"/>
</dbReference>
<evidence type="ECO:0000313" key="1">
    <source>
        <dbReference type="EMBL" id="KAL2807791.1"/>
    </source>
</evidence>
<organism evidence="1 2">
    <name type="scientific">Aspergillus granulosus</name>
    <dbReference type="NCBI Taxonomy" id="176169"/>
    <lineage>
        <taxon>Eukaryota</taxon>
        <taxon>Fungi</taxon>
        <taxon>Dikarya</taxon>
        <taxon>Ascomycota</taxon>
        <taxon>Pezizomycotina</taxon>
        <taxon>Eurotiomycetes</taxon>
        <taxon>Eurotiomycetidae</taxon>
        <taxon>Eurotiales</taxon>
        <taxon>Aspergillaceae</taxon>
        <taxon>Aspergillus</taxon>
        <taxon>Aspergillus subgen. Nidulantes</taxon>
    </lineage>
</organism>
<protein>
    <recommendedName>
        <fullName evidence="3">Transcription factor domain-containing protein</fullName>
    </recommendedName>
</protein>
<accession>A0ABR4GX94</accession>
<evidence type="ECO:0000313" key="2">
    <source>
        <dbReference type="Proteomes" id="UP001610334"/>
    </source>
</evidence>
<comment type="caution">
    <text evidence="1">The sequence shown here is derived from an EMBL/GenBank/DDBJ whole genome shotgun (WGS) entry which is preliminary data.</text>
</comment>